<dbReference type="GeneID" id="33353598"/>
<name>A0A1Z1M3R4_9FLOR</name>
<sequence length="42" mass="4958">MKLLIGYIRLVVGSSLLFKKNKYIIFLFSILCLNRNSSLKFY</sequence>
<keyword evidence="1" id="KW-0934">Plastid</keyword>
<geneLocation type="chloroplast" evidence="1"/>
<gene>
    <name evidence="1" type="primary">orf42</name>
</gene>
<proteinExistence type="predicted"/>
<evidence type="ECO:0000313" key="1">
    <source>
        <dbReference type="EMBL" id="ARW60471.1"/>
    </source>
</evidence>
<protein>
    <submittedName>
        <fullName evidence="1">Uncharacterized protein</fullName>
    </submittedName>
</protein>
<dbReference type="AlphaFoldDB" id="A0A1Z1M3R4"/>
<organism evidence="1">
    <name type="scientific">Periphykon beckeri</name>
    <dbReference type="NCBI Taxonomy" id="2006982"/>
    <lineage>
        <taxon>Eukaryota</taxon>
        <taxon>Rhodophyta</taxon>
        <taxon>Florideophyceae</taxon>
        <taxon>Rhodymeniophycidae</taxon>
        <taxon>Ceramiales</taxon>
        <taxon>Rhodomelaceae</taxon>
        <taxon>Periphykon</taxon>
    </lineage>
</organism>
<keyword evidence="1" id="KW-0150">Chloroplast</keyword>
<dbReference type="RefSeq" id="YP_009392123.1">
    <property type="nucleotide sequence ID" value="NC_035261.1"/>
</dbReference>
<accession>A0A1Z1M3R4</accession>
<reference evidence="1" key="1">
    <citation type="journal article" date="2017" name="J. Phycol.">
        <title>Analysis of chloroplast genomes and a supermatrix inform reclassification of the Rhodomelaceae (Rhodophyta).</title>
        <authorList>
            <person name="Diaz-Tapia P."/>
            <person name="Maggs C.A."/>
            <person name="West J.A."/>
            <person name="Verbruggen H."/>
        </authorList>
    </citation>
    <scope>NUCLEOTIDE SEQUENCE</scope>
    <source>
        <strain evidence="1">JH1427</strain>
    </source>
</reference>
<dbReference type="EMBL" id="MF101413">
    <property type="protein sequence ID" value="ARW60471.1"/>
    <property type="molecule type" value="Genomic_DNA"/>
</dbReference>